<dbReference type="EMBL" id="WAJS01000017">
    <property type="protein sequence ID" value="KAB1647970.1"/>
    <property type="molecule type" value="Genomic_DNA"/>
</dbReference>
<sequence>MSGSLMSRLSAHNMGGEDHLPGWCAVCGRPHPERHHVVARSLGGTAGPMVHLCGRGNALYDADGRILHHGAAEMHRLHLWWVDGRDADIAPSVRGWQSAFWAYLLTDFQTNPWDALRLPGWRPFP</sequence>
<keyword evidence="2" id="KW-1185">Reference proteome</keyword>
<organism evidence="1 2">
    <name type="scientific">Adlercreutzia muris</name>
    <dbReference type="NCBI Taxonomy" id="1796610"/>
    <lineage>
        <taxon>Bacteria</taxon>
        <taxon>Bacillati</taxon>
        <taxon>Actinomycetota</taxon>
        <taxon>Coriobacteriia</taxon>
        <taxon>Eggerthellales</taxon>
        <taxon>Eggerthellaceae</taxon>
        <taxon>Adlercreutzia</taxon>
    </lineage>
</organism>
<name>A0A7C8BU25_9ACTN</name>
<gene>
    <name evidence="1" type="ORF">F8D48_06670</name>
</gene>
<protein>
    <submittedName>
        <fullName evidence="1">Uncharacterized protein</fullName>
    </submittedName>
</protein>
<comment type="caution">
    <text evidence="1">The sequence shown here is derived from an EMBL/GenBank/DDBJ whole genome shotgun (WGS) entry which is preliminary data.</text>
</comment>
<evidence type="ECO:0000313" key="2">
    <source>
        <dbReference type="Proteomes" id="UP000479639"/>
    </source>
</evidence>
<dbReference type="RefSeq" id="WP_151430632.1">
    <property type="nucleotide sequence ID" value="NZ_JANJZI010000003.1"/>
</dbReference>
<proteinExistence type="predicted"/>
<accession>A0A7C8BU25</accession>
<evidence type="ECO:0000313" key="1">
    <source>
        <dbReference type="EMBL" id="KAB1647970.1"/>
    </source>
</evidence>
<dbReference type="AlphaFoldDB" id="A0A7C8BU25"/>
<reference evidence="1 2" key="1">
    <citation type="submission" date="2019-09" db="EMBL/GenBank/DDBJ databases">
        <title>Whole genome shotgun sequencing (WGS) of Ellagibacter isourolithinifaciens DSM 104140(T) and Adlercreutzia muris DSM 29508(T).</title>
        <authorList>
            <person name="Stoll D.A."/>
            <person name="Danylec N."/>
            <person name="Huch M."/>
        </authorList>
    </citation>
    <scope>NUCLEOTIDE SEQUENCE [LARGE SCALE GENOMIC DNA]</scope>
    <source>
        <strain evidence="1 2">DSM 29508</strain>
    </source>
</reference>
<dbReference type="Proteomes" id="UP000479639">
    <property type="component" value="Unassembled WGS sequence"/>
</dbReference>